<comment type="similarity">
    <text evidence="12 14">Belongs to the imidazoleglycerol-phosphate dehydratase family.</text>
</comment>
<comment type="pathway">
    <text evidence="3 12 14">Amino-acid biosynthesis; L-histidine biosynthesis; L-histidine from 5-phospho-alpha-D-ribose 1-diphosphate: step 6/9.</text>
</comment>
<comment type="similarity">
    <text evidence="13">Belongs to the class-II pyridoxal-phosphate-dependent aminotransferase family. Histidinol-phosphate aminotransferase subfamily.</text>
</comment>
<evidence type="ECO:0000256" key="7">
    <source>
        <dbReference type="ARBA" id="ARBA00022679"/>
    </source>
</evidence>
<dbReference type="PANTHER" id="PTHR23133:SF2">
    <property type="entry name" value="IMIDAZOLEGLYCEROL-PHOSPHATE DEHYDRATASE"/>
    <property type="match status" value="1"/>
</dbReference>
<keyword evidence="9 12" id="KW-0368">Histidine biosynthesis</keyword>
<feature type="domain" description="Aminotransferase class I/classII large" evidence="15">
    <location>
        <begin position="56"/>
        <end position="358"/>
    </location>
</feature>
<dbReference type="EC" id="4.2.1.19" evidence="12"/>
<dbReference type="CDD" id="cd00609">
    <property type="entry name" value="AAT_like"/>
    <property type="match status" value="1"/>
</dbReference>
<dbReference type="SUPFAM" id="SSF53383">
    <property type="entry name" value="PLP-dependent transferases"/>
    <property type="match status" value="1"/>
</dbReference>
<keyword evidence="12" id="KW-0963">Cytoplasm</keyword>
<dbReference type="InterPro" id="IPR015422">
    <property type="entry name" value="PyrdxlP-dep_Trfase_small"/>
</dbReference>
<dbReference type="HAMAP" id="MF_01023">
    <property type="entry name" value="HisC_aminotrans_2"/>
    <property type="match status" value="1"/>
</dbReference>
<evidence type="ECO:0000256" key="4">
    <source>
        <dbReference type="ARBA" id="ARBA00011738"/>
    </source>
</evidence>
<protein>
    <recommendedName>
        <fullName evidence="12 13">Multifunctional fusion protein</fullName>
    </recommendedName>
    <domain>
        <recommendedName>
            <fullName evidence="12">Imidazoleglycerol-phosphate dehydratase</fullName>
            <shortName evidence="12">IGPD</shortName>
            <ecNumber evidence="12">4.2.1.19</ecNumber>
        </recommendedName>
    </domain>
    <domain>
        <recommendedName>
            <fullName evidence="13">Histidinol-phosphate aminotransferase</fullName>
            <ecNumber evidence="13">2.6.1.9</ecNumber>
        </recommendedName>
        <alternativeName>
            <fullName evidence="13">Imidazole acetol-phosphate transaminase</fullName>
        </alternativeName>
    </domain>
</protein>
<dbReference type="GO" id="GO:0005737">
    <property type="term" value="C:cytoplasm"/>
    <property type="evidence" value="ECO:0007669"/>
    <property type="project" value="UniProtKB-SubCell"/>
</dbReference>
<sequence length="559" mass="61209">METQKNQSTTPIVNRARPEILAMKGYSSARSLQTGADTSIFLDANECPFEPFVGAHNLARYPSQQPVRLAVAICDWLDISTRNLTVTRGADEAIECLMRAFCVPNIDNIVICPPTFAMYRQSAILHAVETREAPLNDNFGLDIVAIDKATDENTKMIFICSPNNPTGNVMARDDIMSLCDAYADQALIVLDETYIQYAEASSLVPMIESTPNLVILRTLSKSHAAAGLRCGAAIARGEVTQLLQKVLAPYPLASPVVDAALAILTSKNHRALAAKRDALIERRDRFIPRLAALPMVDEILPSDANFILVRVQDADKFYATCLQAGIVVRNQSHQPRLANSIRISIGTEDEMNALMAALNGDSIEIATDPARTGKVIRTTSETAISVSVNLDRAFPVNINTGIGFYDHMLDQIAKHGGFSLEVECDGDLHIDAHHTVEDCAIALGQAIRMALGDKRGINRYGFMLPMDETLVNVALDLSGRFYLDFKADFPATHVGDLPTDMVPHFFYSLAEHMQANLHISVTGENAHHMVEACFKGFGRTMRQAVRREGSELPSTKGVL</sequence>
<evidence type="ECO:0000256" key="3">
    <source>
        <dbReference type="ARBA" id="ARBA00005047"/>
    </source>
</evidence>
<dbReference type="RefSeq" id="WP_013045315.1">
    <property type="nucleotide sequence ID" value="NC_014010.1"/>
</dbReference>
<comment type="subcellular location">
    <subcellularLocation>
        <location evidence="12 14">Cytoplasm</location>
    </subcellularLocation>
</comment>
<dbReference type="UniPathway" id="UPA00031">
    <property type="reaction ID" value="UER00011"/>
</dbReference>
<organism evidence="16 17">
    <name type="scientific">Puniceispirillum marinum (strain IMCC1322)</name>
    <dbReference type="NCBI Taxonomy" id="488538"/>
    <lineage>
        <taxon>Bacteria</taxon>
        <taxon>Pseudomonadati</taxon>
        <taxon>Pseudomonadota</taxon>
        <taxon>Alphaproteobacteria</taxon>
        <taxon>Candidatus Puniceispirillales</taxon>
        <taxon>Candidatus Puniceispirillaceae</taxon>
        <taxon>Candidatus Puniceispirillum</taxon>
    </lineage>
</organism>
<dbReference type="PROSITE" id="PS00955">
    <property type="entry name" value="IGP_DEHYDRATASE_2"/>
    <property type="match status" value="1"/>
</dbReference>
<dbReference type="EMBL" id="CP001751">
    <property type="protein sequence ID" value="ADE38685.1"/>
    <property type="molecule type" value="Genomic_DNA"/>
</dbReference>
<keyword evidence="8 13" id="KW-0663">Pyridoxal phosphate</keyword>
<dbReference type="Gene3D" id="3.90.1150.10">
    <property type="entry name" value="Aspartate Aminotransferase, domain 1"/>
    <property type="match status" value="1"/>
</dbReference>
<evidence type="ECO:0000256" key="14">
    <source>
        <dbReference type="RuleBase" id="RU000599"/>
    </source>
</evidence>
<feature type="modified residue" description="N6-(pyridoxal phosphate)lysine" evidence="13">
    <location>
        <position position="221"/>
    </location>
</feature>
<evidence type="ECO:0000313" key="17">
    <source>
        <dbReference type="Proteomes" id="UP000007460"/>
    </source>
</evidence>
<dbReference type="InterPro" id="IPR020565">
    <property type="entry name" value="ImidazoleglycerP_deHydtase_CS"/>
</dbReference>
<evidence type="ECO:0000256" key="1">
    <source>
        <dbReference type="ARBA" id="ARBA00001933"/>
    </source>
</evidence>
<evidence type="ECO:0000256" key="8">
    <source>
        <dbReference type="ARBA" id="ARBA00022898"/>
    </source>
</evidence>
<dbReference type="Proteomes" id="UP000007460">
    <property type="component" value="Chromosome"/>
</dbReference>
<evidence type="ECO:0000256" key="10">
    <source>
        <dbReference type="ARBA" id="ARBA00023239"/>
    </source>
</evidence>
<proteinExistence type="inferred from homology"/>
<dbReference type="AlphaFoldDB" id="D5BQX1"/>
<comment type="catalytic activity">
    <reaction evidence="12 14">
        <text>D-erythro-1-(imidazol-4-yl)glycerol 3-phosphate = 3-(imidazol-4-yl)-2-oxopropyl phosphate + H2O</text>
        <dbReference type="Rhea" id="RHEA:11040"/>
        <dbReference type="ChEBI" id="CHEBI:15377"/>
        <dbReference type="ChEBI" id="CHEBI:57766"/>
        <dbReference type="ChEBI" id="CHEBI:58278"/>
        <dbReference type="EC" id="4.2.1.19"/>
    </reaction>
</comment>
<comment type="catalytic activity">
    <reaction evidence="11 13">
        <text>L-histidinol phosphate + 2-oxoglutarate = 3-(imidazol-4-yl)-2-oxopropyl phosphate + L-glutamate</text>
        <dbReference type="Rhea" id="RHEA:23744"/>
        <dbReference type="ChEBI" id="CHEBI:16810"/>
        <dbReference type="ChEBI" id="CHEBI:29985"/>
        <dbReference type="ChEBI" id="CHEBI:57766"/>
        <dbReference type="ChEBI" id="CHEBI:57980"/>
        <dbReference type="EC" id="2.6.1.9"/>
    </reaction>
</comment>
<dbReference type="NCBIfam" id="NF002114">
    <property type="entry name" value="PRK00951.2-4"/>
    <property type="match status" value="1"/>
</dbReference>
<dbReference type="EC" id="2.6.1.9" evidence="13"/>
<evidence type="ECO:0000256" key="9">
    <source>
        <dbReference type="ARBA" id="ARBA00023102"/>
    </source>
</evidence>
<evidence type="ECO:0000256" key="2">
    <source>
        <dbReference type="ARBA" id="ARBA00005011"/>
    </source>
</evidence>
<dbReference type="SUPFAM" id="SSF54211">
    <property type="entry name" value="Ribosomal protein S5 domain 2-like"/>
    <property type="match status" value="2"/>
</dbReference>
<dbReference type="eggNOG" id="COG0079">
    <property type="taxonomic scope" value="Bacteria"/>
</dbReference>
<dbReference type="Gene3D" id="3.40.640.10">
    <property type="entry name" value="Type I PLP-dependent aspartate aminotransferase-like (Major domain)"/>
    <property type="match status" value="1"/>
</dbReference>
<dbReference type="GO" id="GO:0000105">
    <property type="term" value="P:L-histidine biosynthetic process"/>
    <property type="evidence" value="ECO:0007669"/>
    <property type="project" value="UniProtKB-UniRule"/>
</dbReference>
<dbReference type="HOGENOM" id="CLU_035708_0_0_5"/>
<evidence type="ECO:0000256" key="11">
    <source>
        <dbReference type="ARBA" id="ARBA00047481"/>
    </source>
</evidence>
<dbReference type="HAMAP" id="MF_00076">
    <property type="entry name" value="HisB"/>
    <property type="match status" value="1"/>
</dbReference>
<evidence type="ECO:0000256" key="6">
    <source>
        <dbReference type="ARBA" id="ARBA00022605"/>
    </source>
</evidence>
<dbReference type="PROSITE" id="PS00954">
    <property type="entry name" value="IGP_DEHYDRATASE_1"/>
    <property type="match status" value="1"/>
</dbReference>
<dbReference type="NCBIfam" id="NF002111">
    <property type="entry name" value="PRK00951.2-1"/>
    <property type="match status" value="1"/>
</dbReference>
<reference evidence="16 17" key="1">
    <citation type="journal article" date="2010" name="J. Bacteriol.">
        <title>Complete genome sequence of "Candidatus Puniceispirillum marinum" IMCC1322, a representative of the SAR116 clade in the Alphaproteobacteria.</title>
        <authorList>
            <person name="Oh H.M."/>
            <person name="Kwon K.K."/>
            <person name="Kang I."/>
            <person name="Kang S.G."/>
            <person name="Lee J.H."/>
            <person name="Kim S.J."/>
            <person name="Cho J.C."/>
        </authorList>
    </citation>
    <scope>NUCLEOTIDE SEQUENCE [LARGE SCALE GENOMIC DNA]</scope>
    <source>
        <strain evidence="16 17">IMCC1322</strain>
    </source>
</reference>
<dbReference type="FunFam" id="3.30.230.40:FF:000001">
    <property type="entry name" value="Imidazoleglycerol-phosphate dehydratase HisB"/>
    <property type="match status" value="1"/>
</dbReference>
<dbReference type="KEGG" id="apb:SAR116_0442"/>
<dbReference type="InterPro" id="IPR015424">
    <property type="entry name" value="PyrdxlP-dep_Trfase"/>
</dbReference>
<name>D5BQX1_PUNMI</name>
<evidence type="ECO:0000256" key="12">
    <source>
        <dbReference type="HAMAP-Rule" id="MF_00076"/>
    </source>
</evidence>
<keyword evidence="5 13" id="KW-0032">Aminotransferase</keyword>
<keyword evidence="17" id="KW-1185">Reference proteome</keyword>
<dbReference type="FunFam" id="3.30.230.40:FF:000003">
    <property type="entry name" value="Imidazoleglycerol-phosphate dehydratase HisB"/>
    <property type="match status" value="1"/>
</dbReference>
<dbReference type="GO" id="GO:0004424">
    <property type="term" value="F:imidazoleglycerol-phosphate dehydratase activity"/>
    <property type="evidence" value="ECO:0007669"/>
    <property type="project" value="UniProtKB-UniRule"/>
</dbReference>
<dbReference type="eggNOG" id="COG0131">
    <property type="taxonomic scope" value="Bacteria"/>
</dbReference>
<dbReference type="STRING" id="488538.SAR116_0442"/>
<dbReference type="Gene3D" id="3.30.230.40">
    <property type="entry name" value="Imidazole glycerol phosphate dehydratase, domain 1"/>
    <property type="match status" value="2"/>
</dbReference>
<dbReference type="Pfam" id="PF00155">
    <property type="entry name" value="Aminotran_1_2"/>
    <property type="match status" value="1"/>
</dbReference>
<comment type="pathway">
    <text evidence="2 13">Amino-acid biosynthesis; L-histidine biosynthesis; L-histidine from 5-phospho-alpha-D-ribose 1-diphosphate: step 7/9.</text>
</comment>
<dbReference type="InterPro" id="IPR015421">
    <property type="entry name" value="PyrdxlP-dep_Trfase_major"/>
</dbReference>
<dbReference type="InterPro" id="IPR020568">
    <property type="entry name" value="Ribosomal_Su5_D2-typ_SF"/>
</dbReference>
<dbReference type="GO" id="GO:0030170">
    <property type="term" value="F:pyridoxal phosphate binding"/>
    <property type="evidence" value="ECO:0007669"/>
    <property type="project" value="InterPro"/>
</dbReference>
<dbReference type="NCBIfam" id="TIGR01141">
    <property type="entry name" value="hisC"/>
    <property type="match status" value="1"/>
</dbReference>
<evidence type="ECO:0000313" key="16">
    <source>
        <dbReference type="EMBL" id="ADE38685.1"/>
    </source>
</evidence>
<comment type="cofactor">
    <cofactor evidence="1 13">
        <name>pyridoxal 5'-phosphate</name>
        <dbReference type="ChEBI" id="CHEBI:597326"/>
    </cofactor>
</comment>
<keyword evidence="7 13" id="KW-0808">Transferase</keyword>
<keyword evidence="6 12" id="KW-0028">Amino-acid biosynthesis</keyword>
<dbReference type="InterPro" id="IPR005861">
    <property type="entry name" value="HisP_aminotrans"/>
</dbReference>
<gene>
    <name evidence="13" type="primary">hisC</name>
    <name evidence="12" type="synonym">hisB</name>
    <name evidence="16" type="ordered locus">SAR116_0442</name>
</gene>
<dbReference type="InterPro" id="IPR038494">
    <property type="entry name" value="IGPD_sf"/>
</dbReference>
<accession>D5BQX1</accession>
<keyword evidence="10 12" id="KW-0456">Lyase</keyword>
<dbReference type="GO" id="GO:0004400">
    <property type="term" value="F:histidinol-phosphate transaminase activity"/>
    <property type="evidence" value="ECO:0007669"/>
    <property type="project" value="UniProtKB-UniRule"/>
</dbReference>
<comment type="subunit">
    <text evidence="4 13">Homodimer.</text>
</comment>
<dbReference type="Pfam" id="PF00475">
    <property type="entry name" value="IGPD"/>
    <property type="match status" value="1"/>
</dbReference>
<dbReference type="InterPro" id="IPR000807">
    <property type="entry name" value="ImidazoleglycerolP_deHydtase"/>
</dbReference>
<evidence type="ECO:0000259" key="15">
    <source>
        <dbReference type="Pfam" id="PF00155"/>
    </source>
</evidence>
<evidence type="ECO:0000256" key="5">
    <source>
        <dbReference type="ARBA" id="ARBA00022576"/>
    </source>
</evidence>
<evidence type="ECO:0000256" key="13">
    <source>
        <dbReference type="HAMAP-Rule" id="MF_01023"/>
    </source>
</evidence>
<dbReference type="CDD" id="cd07914">
    <property type="entry name" value="IGPD"/>
    <property type="match status" value="1"/>
</dbReference>
<dbReference type="PANTHER" id="PTHR23133">
    <property type="entry name" value="IMIDAZOLEGLYCEROL-PHOSPHATE DEHYDRATASE HIS7"/>
    <property type="match status" value="1"/>
</dbReference>
<dbReference type="InterPro" id="IPR004839">
    <property type="entry name" value="Aminotransferase_I/II_large"/>
</dbReference>